<name>A0A1F6XJI2_9BACT</name>
<dbReference type="PROSITE" id="PS51273">
    <property type="entry name" value="GATASE_TYPE_1"/>
    <property type="match status" value="1"/>
</dbReference>
<dbReference type="PANTHER" id="PTHR43418:SF4">
    <property type="entry name" value="MULTIFUNCTIONAL TRYPTOPHAN BIOSYNTHESIS PROTEIN"/>
    <property type="match status" value="1"/>
</dbReference>
<dbReference type="InterPro" id="IPR017926">
    <property type="entry name" value="GATASE"/>
</dbReference>
<evidence type="ECO:0000313" key="3">
    <source>
        <dbReference type="EMBL" id="OGI94314.1"/>
    </source>
</evidence>
<dbReference type="EMBL" id="MFUX01000026">
    <property type="protein sequence ID" value="OGI94314.1"/>
    <property type="molecule type" value="Genomic_DNA"/>
</dbReference>
<dbReference type="PANTHER" id="PTHR43418">
    <property type="entry name" value="MULTIFUNCTIONAL TRYPTOPHAN BIOSYNTHESIS PROTEIN-RELATED"/>
    <property type="match status" value="1"/>
</dbReference>
<protein>
    <recommendedName>
        <fullName evidence="2">Glutamine amidotransferase domain-containing protein</fullName>
    </recommendedName>
</protein>
<sequence length="196" mass="21515">MNEQNKPRVVIIDHFDSFTYNLAVAFENLGATVQVFRTDAKVEAIKNAKPTHIVLSPGPGHPKDVPLFQEVLHQCKEHIPFLGVCLGHQAIGLHFGEKVERSKMVMHGKMSKVGHGNIGIFVGLPNPFTACRYHSLCVESCALGGHLNVTALAEDNTIMGITSLDYPHVVGVQFHPESLFTEHGSVLLANFLKMKV</sequence>
<dbReference type="STRING" id="1801773.A3A03_00315"/>
<dbReference type="InterPro" id="IPR006221">
    <property type="entry name" value="TrpG/PapA_dom"/>
</dbReference>
<feature type="domain" description="Glutamine amidotransferase" evidence="2">
    <location>
        <begin position="10"/>
        <end position="192"/>
    </location>
</feature>
<dbReference type="GO" id="GO:0004049">
    <property type="term" value="F:anthranilate synthase activity"/>
    <property type="evidence" value="ECO:0007669"/>
    <property type="project" value="TreeGrafter"/>
</dbReference>
<evidence type="ECO:0000256" key="1">
    <source>
        <dbReference type="ARBA" id="ARBA00022962"/>
    </source>
</evidence>
<dbReference type="Pfam" id="PF00117">
    <property type="entry name" value="GATase"/>
    <property type="match status" value="1"/>
</dbReference>
<organism evidence="3 4">
    <name type="scientific">Candidatus Nomurabacteria bacterium RIFCSPLOWO2_01_FULL_40_18</name>
    <dbReference type="NCBI Taxonomy" id="1801773"/>
    <lineage>
        <taxon>Bacteria</taxon>
        <taxon>Candidatus Nomuraibacteriota</taxon>
    </lineage>
</organism>
<dbReference type="InterPro" id="IPR050472">
    <property type="entry name" value="Anth_synth/Amidotransfase"/>
</dbReference>
<dbReference type="PRINTS" id="PR00096">
    <property type="entry name" value="GATASE"/>
</dbReference>
<dbReference type="Gene3D" id="3.40.50.880">
    <property type="match status" value="1"/>
</dbReference>
<dbReference type="NCBIfam" id="TIGR00566">
    <property type="entry name" value="trpG_papA"/>
    <property type="match status" value="1"/>
</dbReference>
<dbReference type="FunFam" id="3.40.50.880:FF:000003">
    <property type="entry name" value="Anthranilate synthase component II"/>
    <property type="match status" value="1"/>
</dbReference>
<dbReference type="CDD" id="cd01743">
    <property type="entry name" value="GATase1_Anthranilate_Synthase"/>
    <property type="match status" value="1"/>
</dbReference>
<accession>A0A1F6XJI2</accession>
<comment type="caution">
    <text evidence="3">The sequence shown here is derived from an EMBL/GenBank/DDBJ whole genome shotgun (WGS) entry which is preliminary data.</text>
</comment>
<dbReference type="AlphaFoldDB" id="A0A1F6XJI2"/>
<keyword evidence="1" id="KW-0315">Glutamine amidotransferase</keyword>
<dbReference type="SUPFAM" id="SSF52317">
    <property type="entry name" value="Class I glutamine amidotransferase-like"/>
    <property type="match status" value="1"/>
</dbReference>
<dbReference type="GO" id="GO:0000162">
    <property type="term" value="P:L-tryptophan biosynthetic process"/>
    <property type="evidence" value="ECO:0007669"/>
    <property type="project" value="TreeGrafter"/>
</dbReference>
<proteinExistence type="predicted"/>
<dbReference type="Proteomes" id="UP000176629">
    <property type="component" value="Unassembled WGS sequence"/>
</dbReference>
<evidence type="ECO:0000313" key="4">
    <source>
        <dbReference type="Proteomes" id="UP000176629"/>
    </source>
</evidence>
<dbReference type="PRINTS" id="PR00097">
    <property type="entry name" value="ANTSNTHASEII"/>
</dbReference>
<reference evidence="3 4" key="1">
    <citation type="journal article" date="2016" name="Nat. Commun.">
        <title>Thousands of microbial genomes shed light on interconnected biogeochemical processes in an aquifer system.</title>
        <authorList>
            <person name="Anantharaman K."/>
            <person name="Brown C.T."/>
            <person name="Hug L.A."/>
            <person name="Sharon I."/>
            <person name="Castelle C.J."/>
            <person name="Probst A.J."/>
            <person name="Thomas B.C."/>
            <person name="Singh A."/>
            <person name="Wilkins M.J."/>
            <person name="Karaoz U."/>
            <person name="Brodie E.L."/>
            <person name="Williams K.H."/>
            <person name="Hubbard S.S."/>
            <person name="Banfield J.F."/>
        </authorList>
    </citation>
    <scope>NUCLEOTIDE SEQUENCE [LARGE SCALE GENOMIC DNA]</scope>
</reference>
<evidence type="ECO:0000259" key="2">
    <source>
        <dbReference type="Pfam" id="PF00117"/>
    </source>
</evidence>
<dbReference type="PRINTS" id="PR00099">
    <property type="entry name" value="CPSGATASE"/>
</dbReference>
<dbReference type="InterPro" id="IPR029062">
    <property type="entry name" value="Class_I_gatase-like"/>
</dbReference>
<dbReference type="GO" id="GO:0005829">
    <property type="term" value="C:cytosol"/>
    <property type="evidence" value="ECO:0007669"/>
    <property type="project" value="TreeGrafter"/>
</dbReference>
<gene>
    <name evidence="3" type="ORF">A3A03_00315</name>
</gene>